<feature type="region of interest" description="Disordered" evidence="1">
    <location>
        <begin position="1"/>
        <end position="21"/>
    </location>
</feature>
<proteinExistence type="predicted"/>
<reference evidence="3" key="2">
    <citation type="submission" date="2008-08" db="EMBL/GenBank/DDBJ databases">
        <authorList>
            <consortium name="Diatom Consortium"/>
            <person name="Grigoriev I."/>
            <person name="Grimwood J."/>
            <person name="Kuo A."/>
            <person name="Otillar R.P."/>
            <person name="Salamov A."/>
            <person name="Detter J.C."/>
            <person name="Lindquist E."/>
            <person name="Shapiro H."/>
            <person name="Lucas S."/>
            <person name="Glavina del Rio T."/>
            <person name="Pitluck S."/>
            <person name="Rokhsar D."/>
            <person name="Bowler C."/>
        </authorList>
    </citation>
    <scope>GENOME REANNOTATION</scope>
    <source>
        <strain evidence="3">CCAP 1055/1</strain>
    </source>
</reference>
<reference evidence="2 3" key="1">
    <citation type="journal article" date="2008" name="Nature">
        <title>The Phaeodactylum genome reveals the evolutionary history of diatom genomes.</title>
        <authorList>
            <person name="Bowler C."/>
            <person name="Allen A.E."/>
            <person name="Badger J.H."/>
            <person name="Grimwood J."/>
            <person name="Jabbari K."/>
            <person name="Kuo A."/>
            <person name="Maheswari U."/>
            <person name="Martens C."/>
            <person name="Maumus F."/>
            <person name="Otillar R.P."/>
            <person name="Rayko E."/>
            <person name="Salamov A."/>
            <person name="Vandepoele K."/>
            <person name="Beszteri B."/>
            <person name="Gruber A."/>
            <person name="Heijde M."/>
            <person name="Katinka M."/>
            <person name="Mock T."/>
            <person name="Valentin K."/>
            <person name="Verret F."/>
            <person name="Berges J.A."/>
            <person name="Brownlee C."/>
            <person name="Cadoret J.P."/>
            <person name="Chiovitti A."/>
            <person name="Choi C.J."/>
            <person name="Coesel S."/>
            <person name="De Martino A."/>
            <person name="Detter J.C."/>
            <person name="Durkin C."/>
            <person name="Falciatore A."/>
            <person name="Fournet J."/>
            <person name="Haruta M."/>
            <person name="Huysman M.J."/>
            <person name="Jenkins B.D."/>
            <person name="Jiroutova K."/>
            <person name="Jorgensen R.E."/>
            <person name="Joubert Y."/>
            <person name="Kaplan A."/>
            <person name="Kroger N."/>
            <person name="Kroth P.G."/>
            <person name="La Roche J."/>
            <person name="Lindquist E."/>
            <person name="Lommer M."/>
            <person name="Martin-Jezequel V."/>
            <person name="Lopez P.J."/>
            <person name="Lucas S."/>
            <person name="Mangogna M."/>
            <person name="McGinnis K."/>
            <person name="Medlin L.K."/>
            <person name="Montsant A."/>
            <person name="Oudot-Le Secq M.P."/>
            <person name="Napoli C."/>
            <person name="Obornik M."/>
            <person name="Parker M.S."/>
            <person name="Petit J.L."/>
            <person name="Porcel B.M."/>
            <person name="Poulsen N."/>
            <person name="Robison M."/>
            <person name="Rychlewski L."/>
            <person name="Rynearson T.A."/>
            <person name="Schmutz J."/>
            <person name="Shapiro H."/>
            <person name="Siaut M."/>
            <person name="Stanley M."/>
            <person name="Sussman M.R."/>
            <person name="Taylor A.R."/>
            <person name="Vardi A."/>
            <person name="von Dassow P."/>
            <person name="Vyverman W."/>
            <person name="Willis A."/>
            <person name="Wyrwicz L.S."/>
            <person name="Rokhsar D.S."/>
            <person name="Weissenbach J."/>
            <person name="Armbrust E.V."/>
            <person name="Green B.R."/>
            <person name="Van de Peer Y."/>
            <person name="Grigoriev I.V."/>
        </authorList>
    </citation>
    <scope>NUCLEOTIDE SEQUENCE [LARGE SCALE GENOMIC DNA]</scope>
    <source>
        <strain evidence="2 3">CCAP 1055/1</strain>
    </source>
</reference>
<feature type="region of interest" description="Disordered" evidence="1">
    <location>
        <begin position="480"/>
        <end position="501"/>
    </location>
</feature>
<evidence type="ECO:0000313" key="2">
    <source>
        <dbReference type="EMBL" id="EEC47172.1"/>
    </source>
</evidence>
<dbReference type="InParanoid" id="B7G2Q8"/>
<feature type="region of interest" description="Disordered" evidence="1">
    <location>
        <begin position="818"/>
        <end position="841"/>
    </location>
</feature>
<evidence type="ECO:0000256" key="1">
    <source>
        <dbReference type="SAM" id="MobiDB-lite"/>
    </source>
</evidence>
<feature type="region of interest" description="Disordered" evidence="1">
    <location>
        <begin position="1324"/>
        <end position="1414"/>
    </location>
</feature>
<feature type="compositionally biased region" description="Polar residues" evidence="1">
    <location>
        <begin position="639"/>
        <end position="652"/>
    </location>
</feature>
<accession>B7G2Q8</accession>
<feature type="compositionally biased region" description="Basic and acidic residues" evidence="1">
    <location>
        <begin position="1329"/>
        <end position="1345"/>
    </location>
</feature>
<dbReference type="PaxDb" id="2850-Phatr47168"/>
<dbReference type="Proteomes" id="UP000000759">
    <property type="component" value="Chromosome 12"/>
</dbReference>
<dbReference type="KEGG" id="pti:PHATRDRAFT_47168"/>
<feature type="compositionally biased region" description="Polar residues" evidence="1">
    <location>
        <begin position="1394"/>
        <end position="1407"/>
    </location>
</feature>
<feature type="compositionally biased region" description="Polar residues" evidence="1">
    <location>
        <begin position="751"/>
        <end position="774"/>
    </location>
</feature>
<dbReference type="GeneID" id="7202061"/>
<gene>
    <name evidence="2" type="ORF">PHATRDRAFT_47168</name>
</gene>
<sequence length="1524" mass="171582">MSKSDHSRNYGPEMAQSPGTSTLFSISADEHSLMNRKKCARRISHRTIWQGIERLADRMADQYLPEELRGTFSIEEESVFESESPLFSEEFSNETESNSDTDGAPYFEDTSQAFESPRSRDHHIRTRSILFVEPIKRESRQERQPNEASEEICLVFQKSLEFKATHSVQSATSLGVENGCRSNEFGPEVCDSVSRSSGVISKCSPPFLKDEGAKVPSFKFNSVPPEARRFFKTWRQGASSKVPTPMLSTKTNSEFPALPAISPRKRTSSGMFNVIQNKETLSQRDSIIKTSRLELAKKSSHVAADNSREDILPLSLSDEENEIIFHFSSTSSLLENSSVREKVDALEQELNPFETSDEKHPTAALKYTIPYDKDGNVEVVPALISSPRSFTQRRRLFSKLREGRQRTFLWEKKFADLKLKVKADDQSLLCEINRQENNKILGKKQMGRKQSIELMSPSRTAAPQSTRATPPLELVDKAIRSSQEERPCSKPASPLDSGSVASKLTTKHSNALGRCYKEVGAQAYVEDSTQSWEIARKSSKERHSTILASEKDFEVNVFLSDATGTLKDVRASEEIMIDRATQSIEVDGGSLAYSLVPYGDEIRQPIVTSSLSPMKLALQVPFHVQRTQTHSTGEVEVECQSTTKSSSVTQETARVKRKKRKESPHGQMVGFKPRNDFPLRKSSKIVEPNINEPEDLVMIGTDCHGSCKKPVRSMVHSLKKSSQRCKDHRMTCAATKRRGLDAKCDRIPTEPESSPYQIRSNRLSTSKLKSSRASLTPVEKKLVGPHDTSSLIDLPPKAAPPREGAENYLSKLKTVTETSMRMSPHRSYGTQVYPEHSNTSGSVEEIYEEASRKDDKVHHIDTQPVNSGQKKAKTRADFHFSLRRIRALSRLHKVSVGMTSKKSGSSIISLSTESIPFEDCIYAHKILSPIRLSEKEHVEPILHEKRDTYRNANMLLSDDGSNRDILQCTKHISLERKLDCDKKQILQRSPNIGGLVKVQSLCIDCVSPNGGVEVPRLEFEKQIARGWTRWSGRKFAVFPPKISARARTETVRIHDRNIGSLYDKPVNSNIQAIFVETEEHQALKSSTTALNARCQHGLSPTKPNSMHLFHEGDLGTDEKGEIELKRCLQQKPDLQAIDTTLIPQIPLLRPSGNGLPSLPGTVSTCFDEKVAIAAAKSNTEHSVEFTTQRRGLDLQEKDAKQTNPLLILSGNKFSADNKVCTIPNMKQPATVQTIKKIEVVLLSKRKQAKAEKDAEFLCIEKNWSPQVSTDQSSSINLPSFEKVNESQNLESFDVRRSAGSTGGLARIENQRIRKESTIQQRNALNLSQENREHEQLDVVDRDDKQRTRRISNEQVKSKYSHRARMLESSSACQQNSKPLPFRVNAGTRERSHSVTKTMKSDQSQSAGRSREERINEVEKKLARRRAADIKILTAIKNRKERADRRRVCDRGVKYDNPMHSSVLLQSVEGLLRRRSQYLQEDRNKGEEENINLKTTALTCVFSRMLSCTQDEGRDDENVDSCKFD</sequence>
<evidence type="ECO:0000313" key="3">
    <source>
        <dbReference type="Proteomes" id="UP000000759"/>
    </source>
</evidence>
<feature type="compositionally biased region" description="Polar residues" evidence="1">
    <location>
        <begin position="1367"/>
        <end position="1377"/>
    </location>
</feature>
<keyword evidence="3" id="KW-1185">Reference proteome</keyword>
<dbReference type="RefSeq" id="XP_002181249.1">
    <property type="nucleotide sequence ID" value="XM_002181213.1"/>
</dbReference>
<dbReference type="EMBL" id="CM000614">
    <property type="protein sequence ID" value="EEC47172.1"/>
    <property type="molecule type" value="Genomic_DNA"/>
</dbReference>
<dbReference type="HOGENOM" id="CLU_250486_0_0_1"/>
<organism evidence="2 3">
    <name type="scientific">Phaeodactylum tricornutum (strain CCAP 1055/1)</name>
    <dbReference type="NCBI Taxonomy" id="556484"/>
    <lineage>
        <taxon>Eukaryota</taxon>
        <taxon>Sar</taxon>
        <taxon>Stramenopiles</taxon>
        <taxon>Ochrophyta</taxon>
        <taxon>Bacillariophyta</taxon>
        <taxon>Bacillariophyceae</taxon>
        <taxon>Bacillariophycidae</taxon>
        <taxon>Naviculales</taxon>
        <taxon>Phaeodactylaceae</taxon>
        <taxon>Phaeodactylum</taxon>
    </lineage>
</organism>
<feature type="region of interest" description="Disordered" evidence="1">
    <location>
        <begin position="745"/>
        <end position="804"/>
    </location>
</feature>
<feature type="region of interest" description="Disordered" evidence="1">
    <location>
        <begin position="82"/>
        <end position="104"/>
    </location>
</feature>
<feature type="region of interest" description="Disordered" evidence="1">
    <location>
        <begin position="633"/>
        <end position="678"/>
    </location>
</feature>
<protein>
    <submittedName>
        <fullName evidence="2">Uncharacterized protein</fullName>
    </submittedName>
</protein>
<name>B7G2Q8_PHATC</name>